<evidence type="ECO:0000313" key="2">
    <source>
        <dbReference type="EMBL" id="PIR48103.1"/>
    </source>
</evidence>
<sequence length="205" mass="22518">MPNLSQNLELDRCPHCTTDTPSLVLEHGVGSADHKGDNRRYWGLYVCKRCGGVVVCSSRHPGGAVLEIYPNVMSVDEVIPEKPRAYLLQALECLHAPSGAIMLAASSVDAMLKEKGYVDGSLYSRIDEAAGKHLITQDMSTWAHQVRLEANEERHADDDAMMPSYQDAKLTVNFAQALAEFLFVLPSMVTKGLEETSPEEEGKDV</sequence>
<dbReference type="Pfam" id="PF13643">
    <property type="entry name" value="DUF4145"/>
    <property type="match status" value="1"/>
</dbReference>
<feature type="domain" description="DUF4145" evidence="1">
    <location>
        <begin position="95"/>
        <end position="173"/>
    </location>
</feature>
<organism evidence="2 3">
    <name type="scientific">Candidatus Uhrbacteria bacterium CG10_big_fil_rev_8_21_14_0_10_50_16</name>
    <dbReference type="NCBI Taxonomy" id="1975039"/>
    <lineage>
        <taxon>Bacteria</taxon>
        <taxon>Candidatus Uhriibacteriota</taxon>
    </lineage>
</organism>
<proteinExistence type="predicted"/>
<accession>A0A2H0RNN7</accession>
<gene>
    <name evidence="2" type="ORF">COV06_01455</name>
</gene>
<name>A0A2H0RNN7_9BACT</name>
<dbReference type="AlphaFoldDB" id="A0A2H0RNN7"/>
<evidence type="ECO:0000313" key="3">
    <source>
        <dbReference type="Proteomes" id="UP000230084"/>
    </source>
</evidence>
<reference evidence="2 3" key="1">
    <citation type="submission" date="2017-09" db="EMBL/GenBank/DDBJ databases">
        <title>Depth-based differentiation of microbial function through sediment-hosted aquifers and enrichment of novel symbionts in the deep terrestrial subsurface.</title>
        <authorList>
            <person name="Probst A.J."/>
            <person name="Ladd B."/>
            <person name="Jarett J.K."/>
            <person name="Geller-Mcgrath D.E."/>
            <person name="Sieber C.M."/>
            <person name="Emerson J.B."/>
            <person name="Anantharaman K."/>
            <person name="Thomas B.C."/>
            <person name="Malmstrom R."/>
            <person name="Stieglmeier M."/>
            <person name="Klingl A."/>
            <person name="Woyke T."/>
            <person name="Ryan C.M."/>
            <person name="Banfield J.F."/>
        </authorList>
    </citation>
    <scope>NUCLEOTIDE SEQUENCE [LARGE SCALE GENOMIC DNA]</scope>
    <source>
        <strain evidence="2">CG10_big_fil_rev_8_21_14_0_10_50_16</strain>
    </source>
</reference>
<dbReference type="EMBL" id="PCYM01000001">
    <property type="protein sequence ID" value="PIR48103.1"/>
    <property type="molecule type" value="Genomic_DNA"/>
</dbReference>
<protein>
    <recommendedName>
        <fullName evidence="1">DUF4145 domain-containing protein</fullName>
    </recommendedName>
</protein>
<evidence type="ECO:0000259" key="1">
    <source>
        <dbReference type="Pfam" id="PF13643"/>
    </source>
</evidence>
<comment type="caution">
    <text evidence="2">The sequence shown here is derived from an EMBL/GenBank/DDBJ whole genome shotgun (WGS) entry which is preliminary data.</text>
</comment>
<dbReference type="InterPro" id="IPR025285">
    <property type="entry name" value="DUF4145"/>
</dbReference>
<dbReference type="Proteomes" id="UP000230084">
    <property type="component" value="Unassembled WGS sequence"/>
</dbReference>